<organism evidence="2 3">
    <name type="scientific">Phaeocystidibacter luteus</name>
    <dbReference type="NCBI Taxonomy" id="911197"/>
    <lineage>
        <taxon>Bacteria</taxon>
        <taxon>Pseudomonadati</taxon>
        <taxon>Bacteroidota</taxon>
        <taxon>Flavobacteriia</taxon>
        <taxon>Flavobacteriales</taxon>
        <taxon>Phaeocystidibacteraceae</taxon>
        <taxon>Phaeocystidibacter</taxon>
    </lineage>
</organism>
<accession>A0A6N6RKW9</accession>
<keyword evidence="3" id="KW-1185">Reference proteome</keyword>
<dbReference type="AlphaFoldDB" id="A0A6N6RKW9"/>
<dbReference type="RefSeq" id="WP_151666677.1">
    <property type="nucleotide sequence ID" value="NZ_WBVO01000002.1"/>
</dbReference>
<feature type="transmembrane region" description="Helical" evidence="1">
    <location>
        <begin position="12"/>
        <end position="31"/>
    </location>
</feature>
<evidence type="ECO:0000313" key="3">
    <source>
        <dbReference type="Proteomes" id="UP000468650"/>
    </source>
</evidence>
<evidence type="ECO:0000313" key="2">
    <source>
        <dbReference type="EMBL" id="KAB2814009.1"/>
    </source>
</evidence>
<keyword evidence="1" id="KW-0812">Transmembrane</keyword>
<comment type="caution">
    <text evidence="2">The sequence shown here is derived from an EMBL/GenBank/DDBJ whole genome shotgun (WGS) entry which is preliminary data.</text>
</comment>
<evidence type="ECO:0000256" key="1">
    <source>
        <dbReference type="SAM" id="Phobius"/>
    </source>
</evidence>
<keyword evidence="1" id="KW-1133">Transmembrane helix</keyword>
<feature type="transmembrane region" description="Helical" evidence="1">
    <location>
        <begin position="99"/>
        <end position="119"/>
    </location>
</feature>
<sequence>MEIRYESNRPRNIFISLLVNTLSILLASYLLTGVHVASPTKAIIVAAVLALLNVTLKPLLIILTLPLTLFSFGLFLFVINAIVIYVAADWIDGFGVDSFWWAVFFSLLISIINSILYSFGERQQRD</sequence>
<dbReference type="Pfam" id="PF04020">
    <property type="entry name" value="Phage_holin_4_2"/>
    <property type="match status" value="1"/>
</dbReference>
<dbReference type="EMBL" id="WBVO01000002">
    <property type="protein sequence ID" value="KAB2814009.1"/>
    <property type="molecule type" value="Genomic_DNA"/>
</dbReference>
<dbReference type="PANTHER" id="PTHR37309">
    <property type="entry name" value="SLR0284 PROTEIN"/>
    <property type="match status" value="1"/>
</dbReference>
<name>A0A6N6RKW9_9FLAO</name>
<dbReference type="Proteomes" id="UP000468650">
    <property type="component" value="Unassembled WGS sequence"/>
</dbReference>
<dbReference type="PANTHER" id="PTHR37309:SF1">
    <property type="entry name" value="SLR0284 PROTEIN"/>
    <property type="match status" value="1"/>
</dbReference>
<reference evidence="2 3" key="1">
    <citation type="submission" date="2019-09" db="EMBL/GenBank/DDBJ databases">
        <title>Genomes of family Cryomorphaceae.</title>
        <authorList>
            <person name="Bowman J.P."/>
        </authorList>
    </citation>
    <scope>NUCLEOTIDE SEQUENCE [LARGE SCALE GENOMIC DNA]</scope>
    <source>
        <strain evidence="2 3">LMG 25704</strain>
    </source>
</reference>
<proteinExistence type="predicted"/>
<keyword evidence="1" id="KW-0472">Membrane</keyword>
<protein>
    <submittedName>
        <fullName evidence="2">Phage holin family protein</fullName>
    </submittedName>
</protein>
<feature type="transmembrane region" description="Helical" evidence="1">
    <location>
        <begin position="43"/>
        <end position="60"/>
    </location>
</feature>
<dbReference type="OrthoDB" id="6402664at2"/>
<feature type="transmembrane region" description="Helical" evidence="1">
    <location>
        <begin position="67"/>
        <end position="87"/>
    </location>
</feature>
<gene>
    <name evidence="2" type="ORF">F8C67_04840</name>
</gene>
<dbReference type="InterPro" id="IPR007165">
    <property type="entry name" value="Phage_holin_4_2"/>
</dbReference>